<dbReference type="EC" id="3.4.17.11" evidence="6"/>
<proteinExistence type="predicted"/>
<dbReference type="GO" id="GO:0004180">
    <property type="term" value="F:carboxypeptidase activity"/>
    <property type="evidence" value="ECO:0007669"/>
    <property type="project" value="UniProtKB-KW"/>
</dbReference>
<dbReference type="PANTHER" id="PTHR43808:SF10">
    <property type="entry name" value="BLL3749 PROTEIN"/>
    <property type="match status" value="1"/>
</dbReference>
<dbReference type="Pfam" id="PF01546">
    <property type="entry name" value="Peptidase_M20"/>
    <property type="match status" value="1"/>
</dbReference>
<dbReference type="Gene3D" id="3.40.630.10">
    <property type="entry name" value="Zn peptidases"/>
    <property type="match status" value="1"/>
</dbReference>
<dbReference type="InterPro" id="IPR050072">
    <property type="entry name" value="Peptidase_M20A"/>
</dbReference>
<dbReference type="NCBIfam" id="NF004788">
    <property type="entry name" value="PRK06133.1"/>
    <property type="match status" value="1"/>
</dbReference>
<comment type="cofactor">
    <cofactor evidence="1">
        <name>Zn(2+)</name>
        <dbReference type="ChEBI" id="CHEBI:29105"/>
    </cofactor>
</comment>
<dbReference type="EMBL" id="JACHKZ010000032">
    <property type="protein sequence ID" value="MBB6579542.1"/>
    <property type="molecule type" value="Genomic_DNA"/>
</dbReference>
<dbReference type="InterPro" id="IPR017150">
    <property type="entry name" value="Pept_M20_glutamate_carboxypep"/>
</dbReference>
<keyword evidence="6" id="KW-0121">Carboxypeptidase</keyword>
<reference evidence="6 7" key="1">
    <citation type="submission" date="2020-08" db="EMBL/GenBank/DDBJ databases">
        <title>Functional genomics of gut bacteria from endangered species of beetles.</title>
        <authorList>
            <person name="Carlos-Shanley C."/>
        </authorList>
    </citation>
    <scope>NUCLEOTIDE SEQUENCE [LARGE SCALE GENOMIC DNA]</scope>
    <source>
        <strain evidence="6 7">S00124</strain>
    </source>
</reference>
<name>A0ABR6RKF6_9BURK</name>
<evidence type="ECO:0000313" key="6">
    <source>
        <dbReference type="EMBL" id="MBB6579542.1"/>
    </source>
</evidence>
<dbReference type="Proteomes" id="UP000562492">
    <property type="component" value="Unassembled WGS sequence"/>
</dbReference>
<dbReference type="PIRSF" id="PIRSF037238">
    <property type="entry name" value="Carboxypeptidase_G2"/>
    <property type="match status" value="1"/>
</dbReference>
<evidence type="ECO:0000256" key="1">
    <source>
        <dbReference type="ARBA" id="ARBA00001947"/>
    </source>
</evidence>
<dbReference type="InterPro" id="IPR036264">
    <property type="entry name" value="Bact_exopeptidase_dim_dom"/>
</dbReference>
<gene>
    <name evidence="6" type="ORF">HNP33_003656</name>
</gene>
<evidence type="ECO:0000256" key="3">
    <source>
        <dbReference type="ARBA" id="ARBA00022801"/>
    </source>
</evidence>
<evidence type="ECO:0000313" key="7">
    <source>
        <dbReference type="Proteomes" id="UP000562492"/>
    </source>
</evidence>
<dbReference type="PANTHER" id="PTHR43808">
    <property type="entry name" value="ACETYLORNITHINE DEACETYLASE"/>
    <property type="match status" value="1"/>
</dbReference>
<keyword evidence="4" id="KW-0862">Zinc</keyword>
<comment type="caution">
    <text evidence="6">The sequence shown here is derived from an EMBL/GenBank/DDBJ whole genome shotgun (WGS) entry which is preliminary data.</text>
</comment>
<dbReference type="InterPro" id="IPR011650">
    <property type="entry name" value="Peptidase_M20_dimer"/>
</dbReference>
<sequence>MRADYHGPMCPRRSVIRTLAHPVVCAGALLFAAAASGEAAMPVGAVPSVYSAAQAERQPLLDTLQTLVNIESGSKDFAGVSYIAQVAADKLKALGGAVQIIRSTDPERLQDTPEQPGPAVQAVFKGSGHSRIMLIAHMDTVYHQGDLAQQPFRIDGERAYGLGIEDEKQGVALVLHSMALLQKIGYDRFGQITVLFNSDEEISSPGSRKLITALARDQDAVFSFESGGQDGTLHLATSGIGALFLSVEGKASHAGARPEYGVNALYELSHQLLQMRNLSQPERGLKLNWTLSQAGSNRNVIPAHAEAQADARALRVQDFDALQSAVQERIRNKLFDSSRISARFELRRPPMEASDAARKIAAQAQQIYRKELDLPLRVNDVALGGGTDAAFAALSARGGVVEGMGLGGFGAHSNHDEYILLGSIVPRLYLVARMVMELSAPRGEAEHNDAHSATTDAQQK</sequence>
<organism evidence="6 7">
    <name type="scientific">Comamonas odontotermitis</name>
    <dbReference type="NCBI Taxonomy" id="379895"/>
    <lineage>
        <taxon>Bacteria</taxon>
        <taxon>Pseudomonadati</taxon>
        <taxon>Pseudomonadota</taxon>
        <taxon>Betaproteobacteria</taxon>
        <taxon>Burkholderiales</taxon>
        <taxon>Comamonadaceae</taxon>
        <taxon>Comamonas</taxon>
    </lineage>
</organism>
<keyword evidence="2" id="KW-0479">Metal-binding</keyword>
<dbReference type="PROSITE" id="PS00758">
    <property type="entry name" value="ARGE_DAPE_CPG2_1"/>
    <property type="match status" value="1"/>
</dbReference>
<dbReference type="CDD" id="cd03885">
    <property type="entry name" value="M20_CPDG2"/>
    <property type="match status" value="1"/>
</dbReference>
<dbReference type="InterPro" id="IPR001261">
    <property type="entry name" value="ArgE/DapE_CS"/>
</dbReference>
<evidence type="ECO:0000259" key="5">
    <source>
        <dbReference type="Pfam" id="PF07687"/>
    </source>
</evidence>
<dbReference type="Pfam" id="PF07687">
    <property type="entry name" value="M20_dimer"/>
    <property type="match status" value="1"/>
</dbReference>
<evidence type="ECO:0000256" key="2">
    <source>
        <dbReference type="ARBA" id="ARBA00022723"/>
    </source>
</evidence>
<feature type="domain" description="Peptidase M20 dimerisation" evidence="5">
    <location>
        <begin position="236"/>
        <end position="334"/>
    </location>
</feature>
<dbReference type="SUPFAM" id="SSF53187">
    <property type="entry name" value="Zn-dependent exopeptidases"/>
    <property type="match status" value="1"/>
</dbReference>
<dbReference type="InterPro" id="IPR002933">
    <property type="entry name" value="Peptidase_M20"/>
</dbReference>
<keyword evidence="6" id="KW-0645">Protease</keyword>
<protein>
    <submittedName>
        <fullName evidence="6">Glutamate carboxypeptidase</fullName>
        <ecNumber evidence="6">3.4.17.11</ecNumber>
    </submittedName>
</protein>
<dbReference type="SUPFAM" id="SSF55031">
    <property type="entry name" value="Bacterial exopeptidase dimerisation domain"/>
    <property type="match status" value="1"/>
</dbReference>
<evidence type="ECO:0000256" key="4">
    <source>
        <dbReference type="ARBA" id="ARBA00022833"/>
    </source>
</evidence>
<keyword evidence="3 6" id="KW-0378">Hydrolase</keyword>
<accession>A0ABR6RKF6</accession>
<keyword evidence="7" id="KW-1185">Reference proteome</keyword>
<dbReference type="Gene3D" id="3.30.70.360">
    <property type="match status" value="1"/>
</dbReference>